<dbReference type="Pfam" id="PF14684">
    <property type="entry name" value="Tricorn_C1"/>
    <property type="match status" value="1"/>
</dbReference>
<keyword evidence="1" id="KW-0472">Membrane</keyword>
<feature type="transmembrane region" description="Helical" evidence="1">
    <location>
        <begin position="12"/>
        <end position="34"/>
    </location>
</feature>
<dbReference type="EMBL" id="CP043045">
    <property type="protein sequence ID" value="QEH97979.1"/>
    <property type="molecule type" value="Genomic_DNA"/>
</dbReference>
<dbReference type="Pfam" id="PF03572">
    <property type="entry name" value="Peptidase_S41"/>
    <property type="match status" value="1"/>
</dbReference>
<dbReference type="InterPro" id="IPR005151">
    <property type="entry name" value="Tail-specific_protease"/>
</dbReference>
<dbReference type="KEGG" id="gti:FXF46_16525"/>
<dbReference type="GO" id="GO:0006508">
    <property type="term" value="P:proteolysis"/>
    <property type="evidence" value="ECO:0007669"/>
    <property type="project" value="InterPro"/>
</dbReference>
<dbReference type="Gene3D" id="3.30.750.44">
    <property type="match status" value="1"/>
</dbReference>
<dbReference type="InterPro" id="IPR028204">
    <property type="entry name" value="Tricorn_C1"/>
</dbReference>
<geneLocation type="plasmid" evidence="3 4">
    <name>unnamed2</name>
</geneLocation>
<dbReference type="SUPFAM" id="SSF52096">
    <property type="entry name" value="ClpP/crotonase"/>
    <property type="match status" value="1"/>
</dbReference>
<evidence type="ECO:0000313" key="4">
    <source>
        <dbReference type="Proteomes" id="UP000323560"/>
    </source>
</evidence>
<dbReference type="AlphaFoldDB" id="A0AAP9EVT1"/>
<dbReference type="PANTHER" id="PTHR32060">
    <property type="entry name" value="TAIL-SPECIFIC PROTEASE"/>
    <property type="match status" value="1"/>
</dbReference>
<protein>
    <recommendedName>
        <fullName evidence="2">Tail specific protease domain-containing protein</fullName>
    </recommendedName>
</protein>
<reference evidence="3 4" key="1">
    <citation type="submission" date="2019-08" db="EMBL/GenBank/DDBJ databases">
        <title>Gluconobacter frateurii HD924 genome.</title>
        <authorList>
            <person name="Liu Y."/>
            <person name="Zhang P."/>
        </authorList>
    </citation>
    <scope>NUCLEOTIDE SEQUENCE [LARGE SCALE GENOMIC DNA]</scope>
    <source>
        <strain evidence="3 4">HD924</strain>
        <plasmid evidence="3 4">unnamed2</plasmid>
    </source>
</reference>
<proteinExistence type="predicted"/>
<dbReference type="GO" id="GO:0004175">
    <property type="term" value="F:endopeptidase activity"/>
    <property type="evidence" value="ECO:0007669"/>
    <property type="project" value="TreeGrafter"/>
</dbReference>
<accession>A0AAP9EVT1</accession>
<evidence type="ECO:0000313" key="3">
    <source>
        <dbReference type="EMBL" id="QEH97979.1"/>
    </source>
</evidence>
<dbReference type="GO" id="GO:0030288">
    <property type="term" value="C:outer membrane-bounded periplasmic space"/>
    <property type="evidence" value="ECO:0007669"/>
    <property type="project" value="TreeGrafter"/>
</dbReference>
<evidence type="ECO:0000256" key="1">
    <source>
        <dbReference type="SAM" id="Phobius"/>
    </source>
</evidence>
<keyword evidence="1" id="KW-0812">Transmembrane</keyword>
<dbReference type="InterPro" id="IPR029045">
    <property type="entry name" value="ClpP/crotonase-like_dom_sf"/>
</dbReference>
<dbReference type="Gene3D" id="3.90.226.10">
    <property type="entry name" value="2-enoyl-CoA Hydratase, Chain A, domain 1"/>
    <property type="match status" value="1"/>
</dbReference>
<gene>
    <name evidence="3" type="ORF">FXF46_16525</name>
</gene>
<dbReference type="SMART" id="SM00245">
    <property type="entry name" value="TSPc"/>
    <property type="match status" value="1"/>
</dbReference>
<sequence>MMKHPILRRLLRVLLPIVALVFFVFLGLLIYFFAVVEPRNQEAARQAEIFQHLKGPARNLAIFDAAASLIDAHYYDPHFSGMDWPKLRAEMRRKAEMAPNNFELYWSVLYQMAQLFPASHMSFIAPSALLPASPPSVQKTKSTSPTRCETTLGSSGLWLSTVRRLNSRILIIGEIDPGSPAAEAGLRPGWPLQVYTERVDAGHTHVIVDVLPLSDPDVRKLALHNTLPSPSPGPRHFDFETRCVPDKTHFESRWLPDGTLYIRFNDFNANEAASVASALQGAGMHPVILDLRYNEGGFASLLLDHLIPQRTPLYNIQDRTGTHTLRARYESPHYDGRLAVLIGPSSSSAAEISAWVLHQAGRAILIGRPTNGSVLGSRYYPLPDGGSIQIAMDNVTMPDGTVLESRGIAPDIEIEPTAEQLRARRDPALEAADRALHR</sequence>
<dbReference type="CDD" id="cd07562">
    <property type="entry name" value="Peptidase_S41_TRI"/>
    <property type="match status" value="1"/>
</dbReference>
<dbReference type="PANTHER" id="PTHR32060:SF30">
    <property type="entry name" value="CARBOXY-TERMINAL PROCESSING PROTEASE CTPA"/>
    <property type="match status" value="1"/>
</dbReference>
<organism evidence="3 4">
    <name type="scientific">Gluconobacter thailandicus</name>
    <dbReference type="NCBI Taxonomy" id="257438"/>
    <lineage>
        <taxon>Bacteria</taxon>
        <taxon>Pseudomonadati</taxon>
        <taxon>Pseudomonadota</taxon>
        <taxon>Alphaproteobacteria</taxon>
        <taxon>Acetobacterales</taxon>
        <taxon>Acetobacteraceae</taxon>
        <taxon>Gluconobacter</taxon>
    </lineage>
</organism>
<dbReference type="GO" id="GO:0007165">
    <property type="term" value="P:signal transduction"/>
    <property type="evidence" value="ECO:0007669"/>
    <property type="project" value="TreeGrafter"/>
</dbReference>
<evidence type="ECO:0000259" key="2">
    <source>
        <dbReference type="SMART" id="SM00245"/>
    </source>
</evidence>
<dbReference type="GO" id="GO:0008236">
    <property type="term" value="F:serine-type peptidase activity"/>
    <property type="evidence" value="ECO:0007669"/>
    <property type="project" value="InterPro"/>
</dbReference>
<keyword evidence="3" id="KW-0614">Plasmid</keyword>
<name>A0AAP9EVT1_GLUTH</name>
<dbReference type="Proteomes" id="UP000323560">
    <property type="component" value="Plasmid unnamed2"/>
</dbReference>
<feature type="domain" description="Tail specific protease" evidence="2">
    <location>
        <begin position="226"/>
        <end position="415"/>
    </location>
</feature>
<keyword evidence="1" id="KW-1133">Transmembrane helix</keyword>